<keyword evidence="8" id="KW-0902">Two-component regulatory system</keyword>
<dbReference type="InterPro" id="IPR011110">
    <property type="entry name" value="Reg_prop"/>
</dbReference>
<evidence type="ECO:0000259" key="12">
    <source>
        <dbReference type="Pfam" id="PF07730"/>
    </source>
</evidence>
<evidence type="ECO:0000256" key="9">
    <source>
        <dbReference type="SAM" id="Phobius"/>
    </source>
</evidence>
<evidence type="ECO:0000313" key="14">
    <source>
        <dbReference type="Proteomes" id="UP000294498"/>
    </source>
</evidence>
<keyword evidence="7" id="KW-0067">ATP-binding</keyword>
<evidence type="ECO:0000256" key="4">
    <source>
        <dbReference type="ARBA" id="ARBA00022679"/>
    </source>
</evidence>
<dbReference type="GO" id="GO:0000155">
    <property type="term" value="F:phosphorelay sensor kinase activity"/>
    <property type="evidence" value="ECO:0007669"/>
    <property type="project" value="InterPro"/>
</dbReference>
<dbReference type="SUPFAM" id="SSF63829">
    <property type="entry name" value="Calcium-dependent phosphotriesterase"/>
    <property type="match status" value="1"/>
</dbReference>
<protein>
    <recommendedName>
        <fullName evidence="2">histidine kinase</fullName>
        <ecNumber evidence="2">2.7.13.3</ecNumber>
    </recommendedName>
</protein>
<evidence type="ECO:0000256" key="7">
    <source>
        <dbReference type="ARBA" id="ARBA00022840"/>
    </source>
</evidence>
<evidence type="ECO:0000256" key="10">
    <source>
        <dbReference type="SAM" id="SignalP"/>
    </source>
</evidence>
<dbReference type="PANTHER" id="PTHR24421">
    <property type="entry name" value="NITRATE/NITRITE SENSOR PROTEIN NARX-RELATED"/>
    <property type="match status" value="1"/>
</dbReference>
<dbReference type="Proteomes" id="UP000294498">
    <property type="component" value="Unassembled WGS sequence"/>
</dbReference>
<keyword evidence="9" id="KW-0472">Membrane</keyword>
<name>A0A4R8DT65_9BACT</name>
<accession>A0A4R8DT65</accession>
<proteinExistence type="predicted"/>
<keyword evidence="4" id="KW-0808">Transferase</keyword>
<evidence type="ECO:0000313" key="13">
    <source>
        <dbReference type="EMBL" id="TDX01460.1"/>
    </source>
</evidence>
<keyword evidence="3" id="KW-0597">Phosphoprotein</keyword>
<dbReference type="GO" id="GO:0046983">
    <property type="term" value="F:protein dimerization activity"/>
    <property type="evidence" value="ECO:0007669"/>
    <property type="project" value="InterPro"/>
</dbReference>
<comment type="catalytic activity">
    <reaction evidence="1">
        <text>ATP + protein L-histidine = ADP + protein N-phospho-L-histidine.</text>
        <dbReference type="EC" id="2.7.13.3"/>
    </reaction>
</comment>
<dbReference type="Gene3D" id="2.60.40.10">
    <property type="entry name" value="Immunoglobulins"/>
    <property type="match status" value="1"/>
</dbReference>
<evidence type="ECO:0000259" key="11">
    <source>
        <dbReference type="Pfam" id="PF07495"/>
    </source>
</evidence>
<feature type="chain" id="PRO_5020208527" description="histidine kinase" evidence="10">
    <location>
        <begin position="21"/>
        <end position="979"/>
    </location>
</feature>
<keyword evidence="6 13" id="KW-0418">Kinase</keyword>
<dbReference type="PANTHER" id="PTHR24421:SF10">
    <property type="entry name" value="NITRATE_NITRITE SENSOR PROTEIN NARQ"/>
    <property type="match status" value="1"/>
</dbReference>
<feature type="domain" description="Signal transduction histidine kinase subgroup 3 dimerisation and phosphoacceptor" evidence="12">
    <location>
        <begin position="783"/>
        <end position="845"/>
    </location>
</feature>
<feature type="signal peptide" evidence="10">
    <location>
        <begin position="1"/>
        <end position="20"/>
    </location>
</feature>
<dbReference type="AlphaFoldDB" id="A0A4R8DT65"/>
<dbReference type="InterPro" id="IPR050482">
    <property type="entry name" value="Sensor_HK_TwoCompSys"/>
</dbReference>
<dbReference type="InterPro" id="IPR036890">
    <property type="entry name" value="HATPase_C_sf"/>
</dbReference>
<dbReference type="Gene3D" id="2.130.10.10">
    <property type="entry name" value="YVTN repeat-like/Quinoprotein amine dehydrogenase"/>
    <property type="match status" value="3"/>
</dbReference>
<dbReference type="GO" id="GO:0005524">
    <property type="term" value="F:ATP binding"/>
    <property type="evidence" value="ECO:0007669"/>
    <property type="project" value="UniProtKB-KW"/>
</dbReference>
<keyword evidence="9" id="KW-1133">Transmembrane helix</keyword>
<evidence type="ECO:0000256" key="2">
    <source>
        <dbReference type="ARBA" id="ARBA00012438"/>
    </source>
</evidence>
<keyword evidence="14" id="KW-1185">Reference proteome</keyword>
<dbReference type="InterPro" id="IPR011123">
    <property type="entry name" value="Y_Y_Y"/>
</dbReference>
<dbReference type="GO" id="GO:0016020">
    <property type="term" value="C:membrane"/>
    <property type="evidence" value="ECO:0007669"/>
    <property type="project" value="InterPro"/>
</dbReference>
<dbReference type="Gene3D" id="1.20.5.1930">
    <property type="match status" value="1"/>
</dbReference>
<evidence type="ECO:0000256" key="3">
    <source>
        <dbReference type="ARBA" id="ARBA00022553"/>
    </source>
</evidence>
<dbReference type="InterPro" id="IPR015943">
    <property type="entry name" value="WD40/YVTN_repeat-like_dom_sf"/>
</dbReference>
<dbReference type="InterPro" id="IPR011712">
    <property type="entry name" value="Sig_transdc_His_kin_sub3_dim/P"/>
</dbReference>
<organism evidence="13 14">
    <name type="scientific">Dinghuibacter silviterrae</name>
    <dbReference type="NCBI Taxonomy" id="1539049"/>
    <lineage>
        <taxon>Bacteria</taxon>
        <taxon>Pseudomonadati</taxon>
        <taxon>Bacteroidota</taxon>
        <taxon>Chitinophagia</taxon>
        <taxon>Chitinophagales</taxon>
        <taxon>Chitinophagaceae</taxon>
        <taxon>Dinghuibacter</taxon>
    </lineage>
</organism>
<dbReference type="OrthoDB" id="9778366at2"/>
<dbReference type="SUPFAM" id="SSF55874">
    <property type="entry name" value="ATPase domain of HSP90 chaperone/DNA topoisomerase II/histidine kinase"/>
    <property type="match status" value="1"/>
</dbReference>
<dbReference type="EMBL" id="SODV01000001">
    <property type="protein sequence ID" value="TDX01460.1"/>
    <property type="molecule type" value="Genomic_DNA"/>
</dbReference>
<dbReference type="Gene3D" id="3.30.565.10">
    <property type="entry name" value="Histidine kinase-like ATPase, C-terminal domain"/>
    <property type="match status" value="1"/>
</dbReference>
<dbReference type="Pfam" id="PF07495">
    <property type="entry name" value="Y_Y_Y"/>
    <property type="match status" value="1"/>
</dbReference>
<feature type="transmembrane region" description="Helical" evidence="9">
    <location>
        <begin position="752"/>
        <end position="771"/>
    </location>
</feature>
<evidence type="ECO:0000256" key="8">
    <source>
        <dbReference type="ARBA" id="ARBA00023012"/>
    </source>
</evidence>
<dbReference type="Pfam" id="PF07730">
    <property type="entry name" value="HisKA_3"/>
    <property type="match status" value="1"/>
</dbReference>
<keyword evidence="9" id="KW-0812">Transmembrane</keyword>
<dbReference type="InterPro" id="IPR013783">
    <property type="entry name" value="Ig-like_fold"/>
</dbReference>
<evidence type="ECO:0000256" key="5">
    <source>
        <dbReference type="ARBA" id="ARBA00022741"/>
    </source>
</evidence>
<reference evidence="13 14" key="1">
    <citation type="submission" date="2019-03" db="EMBL/GenBank/DDBJ databases">
        <title>Genomic Encyclopedia of Type Strains, Phase IV (KMG-IV): sequencing the most valuable type-strain genomes for metagenomic binning, comparative biology and taxonomic classification.</title>
        <authorList>
            <person name="Goeker M."/>
        </authorList>
    </citation>
    <scope>NUCLEOTIDE SEQUENCE [LARGE SCALE GENOMIC DNA]</scope>
    <source>
        <strain evidence="13 14">DSM 100059</strain>
    </source>
</reference>
<dbReference type="Pfam" id="PF07494">
    <property type="entry name" value="Reg_prop"/>
    <property type="match status" value="1"/>
</dbReference>
<feature type="domain" description="Two component regulator three Y" evidence="11">
    <location>
        <begin position="692"/>
        <end position="732"/>
    </location>
</feature>
<gene>
    <name evidence="13" type="ORF">EDB95_2495</name>
</gene>
<evidence type="ECO:0000256" key="6">
    <source>
        <dbReference type="ARBA" id="ARBA00022777"/>
    </source>
</evidence>
<sequence length="979" mass="110447">MRKCIVIALVLLISSTTTGAQDIPHFVEKLTTAEGLSSNVITALAQDDNGFLWIGTPDGLNRYDGTEIVHYTNTLPHSYINCLLKLPGNGLAIGTQAGLSFYNTATGVFQNFYSHHQPSLDDYNNTIIALAVDARGNCWAASKNCIYIFTPQHRLKKILSSSFTAMTAARERLSFVEKMLPLSDGDVLLYLHDGWAMYSATADRLIHYQRPPAFLPTAAGRLFKIGDRHLLSIPKGKDSLLLLDEHGREESSCFFPYNKYPYISWAQQAVALDAGRVLLLLHNFGFLILSLHRGETMSLSPLLFEDSEYKTALCDLQGSWWLATTREGLQKISAGHQYFTGTPLIDRQTGRPVRYEVTSCNRLDSTLWVFTYGDGFFEMDLPSGRQRQHRLTHTGNDIWANFIWNSSRQGKDTLFLGTQIGLFWYSTRTGKSGRLSAYRGKPRILDTVAITTQFLDSHGLLWMGLGKGKGLCTYERSTHRFDWYPGNSPSGYPLRYPTDIAEDPQGDLWFTNDASNLLVRWHRRSRQFETVGGWKKVGPLKGICCPSDSILWIGDITCGLLKYNLRNHHLCYYGHEQGLVNCHISDIREDERKRLWLVTEGGLACFDPCTKTFTNYTTKDGLPVPYPTSDFFYDSRDRRLYSGGHGACFFFNPGAILDHPARKNTFITAFNARQNNVTIQYAAVDLLDGPSTNYAYRLVGADTAWIMVGRQRQINFSRLPPGRYTFQVHATVNGPIAAVSFRIAPRFTQTTGFYALLLLVFAIGVGALYRYRQKQVNQTLQIRGEISRNLHDEVGAGLTNISLSSLLAQRQLQGEGTVSHILERIYEDSQRVSEAMREIVWSINPNIDTLGEAVPRMIQYAAHLLEANNIELQAEIVPEVEKLRLNMKQRRDVYLIFKEAIHNMVRHSKATKAIVQFYLSGKTLLMKISDDGNGFDTCVAAAGNGLRNMQERARQHRWKLEIRSLPQHGTTVVLNTTLT</sequence>
<keyword evidence="5" id="KW-0547">Nucleotide-binding</keyword>
<dbReference type="RefSeq" id="WP_133994008.1">
    <property type="nucleotide sequence ID" value="NZ_SODV01000001.1"/>
</dbReference>
<dbReference type="CDD" id="cd16917">
    <property type="entry name" value="HATPase_UhpB-NarQ-NarX-like"/>
    <property type="match status" value="1"/>
</dbReference>
<dbReference type="EC" id="2.7.13.3" evidence="2"/>
<comment type="caution">
    <text evidence="13">The sequence shown here is derived from an EMBL/GenBank/DDBJ whole genome shotgun (WGS) entry which is preliminary data.</text>
</comment>
<evidence type="ECO:0000256" key="1">
    <source>
        <dbReference type="ARBA" id="ARBA00000085"/>
    </source>
</evidence>
<keyword evidence="10" id="KW-0732">Signal</keyword>